<protein>
    <submittedName>
        <fullName evidence="2">Uncharacterized protein</fullName>
    </submittedName>
</protein>
<dbReference type="Pfam" id="PF21983">
    <property type="entry name" value="NikA-like"/>
    <property type="match status" value="1"/>
</dbReference>
<evidence type="ECO:0000313" key="3">
    <source>
        <dbReference type="Proteomes" id="UP000037432"/>
    </source>
</evidence>
<name>A0A0J7ZG71_STRVR</name>
<dbReference type="AlphaFoldDB" id="A0A0J7ZG71"/>
<gene>
    <name evidence="2" type="ORF">ACM01_14010</name>
</gene>
<feature type="compositionally biased region" description="Polar residues" evidence="1">
    <location>
        <begin position="24"/>
        <end position="34"/>
    </location>
</feature>
<organism evidence="2 3">
    <name type="scientific">Streptomyces viridochromogenes</name>
    <dbReference type="NCBI Taxonomy" id="1938"/>
    <lineage>
        <taxon>Bacteria</taxon>
        <taxon>Bacillati</taxon>
        <taxon>Actinomycetota</taxon>
        <taxon>Actinomycetes</taxon>
        <taxon>Kitasatosporales</taxon>
        <taxon>Streptomycetaceae</taxon>
        <taxon>Streptomyces</taxon>
    </lineage>
</organism>
<feature type="region of interest" description="Disordered" evidence="1">
    <location>
        <begin position="1"/>
        <end position="96"/>
    </location>
</feature>
<accession>A0A0J7ZG71</accession>
<dbReference type="PATRIC" id="fig|1938.3.peg.4022"/>
<proteinExistence type="predicted"/>
<sequence length="207" mass="21546">MTRIKSADTTSDLQQDCCPAGSRASCSFRNSSAATGRGGVSEAHAPAPGGAGEARHQGVPDSEAATEGGSQPGEEPNPPTTPRTRPRLRQSVHRDQVRSVRLTHDELELVKRAAEAVGLKTAGFLADAAVAVAQAQGGPQPWLLDQRGRVEELMAASAQLARAGNNLNQVARILNSGGQTAYADDAVARVLRAAGRVEAAAIEIARR</sequence>
<reference evidence="2 3" key="1">
    <citation type="submission" date="2015-06" db="EMBL/GenBank/DDBJ databases">
        <authorList>
            <person name="Ju K.-S."/>
            <person name="Doroghazi J.R."/>
            <person name="Metcalf W.W."/>
        </authorList>
    </citation>
    <scope>NUCLEOTIDE SEQUENCE [LARGE SCALE GENOMIC DNA]</scope>
    <source>
        <strain evidence="2 3">NRRL 3414</strain>
    </source>
</reference>
<evidence type="ECO:0000256" key="1">
    <source>
        <dbReference type="SAM" id="MobiDB-lite"/>
    </source>
</evidence>
<evidence type="ECO:0000313" key="2">
    <source>
        <dbReference type="EMBL" id="KMS74402.1"/>
    </source>
</evidence>
<dbReference type="EMBL" id="LFNT01000013">
    <property type="protein sequence ID" value="KMS74402.1"/>
    <property type="molecule type" value="Genomic_DNA"/>
</dbReference>
<dbReference type="Proteomes" id="UP000037432">
    <property type="component" value="Unassembled WGS sequence"/>
</dbReference>
<dbReference type="OrthoDB" id="5195018at2"/>
<comment type="caution">
    <text evidence="2">The sequence shown here is derived from an EMBL/GenBank/DDBJ whole genome shotgun (WGS) entry which is preliminary data.</text>
</comment>
<dbReference type="InterPro" id="IPR053842">
    <property type="entry name" value="NikA-like"/>
</dbReference>